<evidence type="ECO:0000313" key="2">
    <source>
        <dbReference type="EMBL" id="KTD75737.1"/>
    </source>
</evidence>
<evidence type="ECO:0000256" key="1">
    <source>
        <dbReference type="SAM" id="Coils"/>
    </source>
</evidence>
<dbReference type="AlphaFoldDB" id="A0A378LCZ6"/>
<evidence type="ECO:0000313" key="3">
    <source>
        <dbReference type="EMBL" id="STY23752.1"/>
    </source>
</evidence>
<protein>
    <submittedName>
        <fullName evidence="3">Uncharacterized protein</fullName>
    </submittedName>
</protein>
<accession>A0A378LCZ6</accession>
<proteinExistence type="predicted"/>
<keyword evidence="4" id="KW-1185">Reference proteome</keyword>
<evidence type="ECO:0000313" key="5">
    <source>
        <dbReference type="Proteomes" id="UP000255110"/>
    </source>
</evidence>
<dbReference type="RefSeq" id="WP_058477962.1">
    <property type="nucleotide sequence ID" value="NZ_CAAAIO010000010.1"/>
</dbReference>
<dbReference type="EMBL" id="UGOY01000001">
    <property type="protein sequence ID" value="STY23752.1"/>
    <property type="molecule type" value="Genomic_DNA"/>
</dbReference>
<keyword evidence="1" id="KW-0175">Coiled coil</keyword>
<organism evidence="3 5">
    <name type="scientific">Legionella steigerwaltii</name>
    <dbReference type="NCBI Taxonomy" id="460"/>
    <lineage>
        <taxon>Bacteria</taxon>
        <taxon>Pseudomonadati</taxon>
        <taxon>Pseudomonadota</taxon>
        <taxon>Gammaproteobacteria</taxon>
        <taxon>Legionellales</taxon>
        <taxon>Legionellaceae</taxon>
        <taxon>Legionella</taxon>
    </lineage>
</organism>
<reference evidence="3 5" key="2">
    <citation type="submission" date="2018-06" db="EMBL/GenBank/DDBJ databases">
        <authorList>
            <consortium name="Pathogen Informatics"/>
            <person name="Doyle S."/>
        </authorList>
    </citation>
    <scope>NUCLEOTIDE SEQUENCE [LARGE SCALE GENOMIC DNA]</scope>
    <source>
        <strain evidence="3 5">NCTC11991</strain>
    </source>
</reference>
<dbReference type="EMBL" id="LNYZ01000020">
    <property type="protein sequence ID" value="KTD75737.1"/>
    <property type="molecule type" value="Genomic_DNA"/>
</dbReference>
<dbReference type="STRING" id="460.Lstg_2416"/>
<reference evidence="2 4" key="1">
    <citation type="submission" date="2015-11" db="EMBL/GenBank/DDBJ databases">
        <title>Genomic analysis of 38 Legionella species identifies large and diverse effector repertoires.</title>
        <authorList>
            <person name="Burstein D."/>
            <person name="Amaro F."/>
            <person name="Zusman T."/>
            <person name="Lifshitz Z."/>
            <person name="Cohen O."/>
            <person name="Gilbert J.A."/>
            <person name="Pupko T."/>
            <person name="Shuman H.A."/>
            <person name="Segal G."/>
        </authorList>
    </citation>
    <scope>NUCLEOTIDE SEQUENCE [LARGE SCALE GENOMIC DNA]</scope>
    <source>
        <strain evidence="2 4">SC-18-C9</strain>
    </source>
</reference>
<dbReference type="Proteomes" id="UP000255110">
    <property type="component" value="Unassembled WGS sequence"/>
</dbReference>
<dbReference type="Proteomes" id="UP000054820">
    <property type="component" value="Unassembled WGS sequence"/>
</dbReference>
<sequence length="707" mass="81789">MGSIHIPLDEHLKRIMDNPSDAVLKQLELSEETYPLLISYLGWLRRLNGVQNKNDVIRQNEQIFSEFIYLCEHNLLFFLTVTGRFDVIRKLFADRDLLTKEIALLNEIEKEQAKAAAAKRQDFVFVPRKESSILQQLEEPKPHRLPISEWEKSLYGLTHMDLYQYYEDEMKRITYVHHMKQIKLVDASYEEHITMMRKALVLIVQDEHINEEKKQKAIAIYQSLIAKKEEMQAKLIGLQPLVEEQSDIGALNIEIIEQQRRIKEEHLKEAQEILEGFFAGMRDESPQLQAIYEEHQENIRNFKEESQAIQLEWEQEMRTLSVHYENARIHALEDIESSLHLITDELKKCPVDELDTEQIDALDGGIIQLKLYQDELKKAESYEAMQLLLSKCNKELETIAGIVQPVLPDDVKKRFELYVNLMKQMIAAPKDGVDFAMPTLDRTSLRQEHLDEGSVTSIHNTHPITEEKELEPRTQDVELESMGTSQSIIANSEEPHLTLLPEEGEELELHTPVAEHKSVEMSQPIVTHGDEPHVAPLPKNGKMEVKPRAPGIEHARSEIVRSTTPNDEKPQTISLSEEKKIEPITVEENPQNEHRYRFFVNSIRDGTEFEFDPEKQRKYESALKELSSILKDLKEEVEPEVSIKIKEIECLIKDAKSISFDKATPDQIQRICDACDLGIDYEPLNHAKNSLSSMVQLKNNPQRRVGT</sequence>
<gene>
    <name evidence="2" type="ORF">Lstg_2416</name>
    <name evidence="3" type="ORF">NCTC11991_02362</name>
</gene>
<feature type="coiled-coil region" evidence="1">
    <location>
        <begin position="253"/>
        <end position="312"/>
    </location>
</feature>
<name>A0A378LCZ6_9GAMM</name>
<evidence type="ECO:0000313" key="4">
    <source>
        <dbReference type="Proteomes" id="UP000054820"/>
    </source>
</evidence>
<dbReference type="OrthoDB" id="5654253at2"/>